<reference evidence="2 3" key="1">
    <citation type="submission" date="2017-12" db="EMBL/GenBank/DDBJ databases">
        <title>The genome sequence of Caulobacter flavus CGMCC1 15093.</title>
        <authorList>
            <person name="Gao J."/>
            <person name="Mao X."/>
            <person name="Sun J."/>
        </authorList>
    </citation>
    <scope>NUCLEOTIDE SEQUENCE [LARGE SCALE GENOMIC DNA]</scope>
    <source>
        <strain evidence="2 3">CGMCC1 15093</strain>
    </source>
</reference>
<accession>A0A2N5CN54</accession>
<evidence type="ECO:0000313" key="3">
    <source>
        <dbReference type="Proteomes" id="UP000234483"/>
    </source>
</evidence>
<dbReference type="RefSeq" id="WP_101715015.1">
    <property type="nucleotide sequence ID" value="NZ_CP026100.1"/>
</dbReference>
<dbReference type="EMBL" id="CP026100">
    <property type="protein sequence ID" value="AYV46612.1"/>
    <property type="molecule type" value="Genomic_DNA"/>
</dbReference>
<protein>
    <submittedName>
        <fullName evidence="2">Uncharacterized protein</fullName>
    </submittedName>
</protein>
<evidence type="ECO:0000313" key="2">
    <source>
        <dbReference type="EMBL" id="PLR07848.1"/>
    </source>
</evidence>
<keyword evidence="4" id="KW-1185">Reference proteome</keyword>
<organism evidence="2 3">
    <name type="scientific">Caulobacter flavus</name>
    <dbReference type="NCBI Taxonomy" id="1679497"/>
    <lineage>
        <taxon>Bacteria</taxon>
        <taxon>Pseudomonadati</taxon>
        <taxon>Pseudomonadota</taxon>
        <taxon>Alphaproteobacteria</taxon>
        <taxon>Caulobacterales</taxon>
        <taxon>Caulobacteraceae</taxon>
        <taxon>Caulobacter</taxon>
    </lineage>
</organism>
<proteinExistence type="predicted"/>
<evidence type="ECO:0000313" key="1">
    <source>
        <dbReference type="EMBL" id="AYV46612.1"/>
    </source>
</evidence>
<dbReference type="Proteomes" id="UP000234483">
    <property type="component" value="Unassembled WGS sequence"/>
</dbReference>
<dbReference type="AlphaFoldDB" id="A0A2N5CN54"/>
<name>A0A2N5CN54_9CAUL</name>
<evidence type="ECO:0000313" key="4">
    <source>
        <dbReference type="Proteomes" id="UP000281192"/>
    </source>
</evidence>
<dbReference type="KEGG" id="cfh:C1707_10245"/>
<reference evidence="1 4" key="2">
    <citation type="submission" date="2018-01" db="EMBL/GenBank/DDBJ databases">
        <title>Complete genome sequence of Caulobacter flavus RHGG3.</title>
        <authorList>
            <person name="Yang E."/>
        </authorList>
    </citation>
    <scope>NUCLEOTIDE SEQUENCE [LARGE SCALE GENOMIC DNA]</scope>
    <source>
        <strain evidence="1 4">RHGG3</strain>
    </source>
</reference>
<sequence length="64" mass="7007">MQVFTFFCVERDGSVPRFDVTACADDNAARVRAGELFDMHRGCNEVEVWRGATHLFKVGAGAAA</sequence>
<dbReference type="EMBL" id="PJRQ01000044">
    <property type="protein sequence ID" value="PLR07848.1"/>
    <property type="molecule type" value="Genomic_DNA"/>
</dbReference>
<gene>
    <name evidence="1" type="ORF">C1707_10245</name>
    <name evidence="2" type="ORF">CFHF_21720</name>
</gene>
<dbReference type="Proteomes" id="UP000281192">
    <property type="component" value="Chromosome"/>
</dbReference>
<dbReference type="OrthoDB" id="7190374at2"/>